<evidence type="ECO:0000256" key="2">
    <source>
        <dbReference type="SAM" id="MobiDB-lite"/>
    </source>
</evidence>
<evidence type="ECO:0000256" key="1">
    <source>
        <dbReference type="SAM" id="Coils"/>
    </source>
</evidence>
<accession>A0AAW2YY22</accession>
<keyword evidence="1" id="KW-0175">Coiled coil</keyword>
<feature type="region of interest" description="Disordered" evidence="2">
    <location>
        <begin position="1"/>
        <end position="57"/>
    </location>
</feature>
<feature type="compositionally biased region" description="Acidic residues" evidence="2">
    <location>
        <begin position="35"/>
        <end position="50"/>
    </location>
</feature>
<reference evidence="3 4" key="1">
    <citation type="submission" date="2024-03" db="EMBL/GenBank/DDBJ databases">
        <title>The Acrasis kona genome and developmental transcriptomes reveal deep origins of eukaryotic multicellular pathways.</title>
        <authorList>
            <person name="Sheikh S."/>
            <person name="Fu C.-J."/>
            <person name="Brown M.W."/>
            <person name="Baldauf S.L."/>
        </authorList>
    </citation>
    <scope>NUCLEOTIDE SEQUENCE [LARGE SCALE GENOMIC DNA]</scope>
    <source>
        <strain evidence="3 4">ATCC MYA-3509</strain>
    </source>
</reference>
<dbReference type="Proteomes" id="UP001431209">
    <property type="component" value="Unassembled WGS sequence"/>
</dbReference>
<gene>
    <name evidence="3" type="ORF">AKO1_011362</name>
</gene>
<evidence type="ECO:0000313" key="4">
    <source>
        <dbReference type="Proteomes" id="UP001431209"/>
    </source>
</evidence>
<comment type="caution">
    <text evidence="3">The sequence shown here is derived from an EMBL/GenBank/DDBJ whole genome shotgun (WGS) entry which is preliminary data.</text>
</comment>
<keyword evidence="4" id="KW-1185">Reference proteome</keyword>
<name>A0AAW2YY22_9EUKA</name>
<organism evidence="3 4">
    <name type="scientific">Acrasis kona</name>
    <dbReference type="NCBI Taxonomy" id="1008807"/>
    <lineage>
        <taxon>Eukaryota</taxon>
        <taxon>Discoba</taxon>
        <taxon>Heterolobosea</taxon>
        <taxon>Tetramitia</taxon>
        <taxon>Eutetramitia</taxon>
        <taxon>Acrasidae</taxon>
        <taxon>Acrasis</taxon>
    </lineage>
</organism>
<feature type="coiled-coil region" evidence="1">
    <location>
        <begin position="137"/>
        <end position="164"/>
    </location>
</feature>
<protein>
    <submittedName>
        <fullName evidence="3">TPR-containing protein</fullName>
    </submittedName>
</protein>
<proteinExistence type="predicted"/>
<dbReference type="EMBL" id="JAOPGA020000797">
    <property type="protein sequence ID" value="KAL0481909.1"/>
    <property type="molecule type" value="Genomic_DNA"/>
</dbReference>
<evidence type="ECO:0000313" key="3">
    <source>
        <dbReference type="EMBL" id="KAL0481909.1"/>
    </source>
</evidence>
<dbReference type="AlphaFoldDB" id="A0AAW2YY22"/>
<sequence>MSCPVTGKVGEQCPVIHAVNDDEFDDLKPPAGEEIGTEPENQNESDEDGDEKERGPSILDVFDFDEEFKDEIPSVAEYKKLRRITKMITGFYRNGTKTKHEQYEQSFGDLSRVESDILQSKRQQEVLESQAQRFNGHLKYKEYLKELEDEQANMKEQRDAINKTCEHYKGLWLWSTEIVKICEWLELNLDDYCMKNLDLPAYIKNRKIPEVPALTQELIKYYSKGLDEIMHNLNESRDFFQASVDGRLDKYKLIEKQIIEVQLKALEEFPTENNPRKEYIESELNEDLKEIDDQLSKAELDETKNRRQKMLKMHIDFIQVLRFFREKLHLLDEDVDKVYDPQFTTKFGFE</sequence>